<dbReference type="EMBL" id="CP012174">
    <property type="protein sequence ID" value="AKV79331.1"/>
    <property type="molecule type" value="Genomic_DNA"/>
</dbReference>
<accession>A0A0K1SQS3</accession>
<dbReference type="EMBL" id="CP012173">
    <property type="protein sequence ID" value="AKV77079.1"/>
    <property type="molecule type" value="Genomic_DNA"/>
</dbReference>
<name>A0A0K1SQS3_9CREN</name>
<dbReference type="PATRIC" id="fig|43687.5.peg.2042"/>
<evidence type="ECO:0000313" key="3">
    <source>
        <dbReference type="EMBL" id="AKV79331.1"/>
    </source>
</evidence>
<sequence length="110" mass="12374">MKYKSPISIPILTLFSITILVPSVITNADTDYPNTYVVAFYPANPPSSYTSFSTIFDALPFINTEGYNYTGLVISAFQYDKNSIYYGKTLVGYWLTDVGYQEGITTNNYQ</sequence>
<evidence type="ECO:0000313" key="8">
    <source>
        <dbReference type="Proteomes" id="UP000068832"/>
    </source>
</evidence>
<evidence type="ECO:0000313" key="1">
    <source>
        <dbReference type="EMBL" id="AKV74843.1"/>
    </source>
</evidence>
<protein>
    <submittedName>
        <fullName evidence="2">Uncharacterized protein</fullName>
    </submittedName>
</protein>
<evidence type="ECO:0000313" key="4">
    <source>
        <dbReference type="EMBL" id="AKV81576.1"/>
    </source>
</evidence>
<dbReference type="AlphaFoldDB" id="A0A0K1SQS3"/>
<reference evidence="5 6" key="1">
    <citation type="journal article" date="2015" name="Genome Announc.">
        <title>Complete Genome Sequences of Evolved Arsenate-Resistant Metallosphaera sedula Strains.</title>
        <authorList>
            <person name="Ai C."/>
            <person name="McCarthy S."/>
            <person name="Schackwitz W."/>
            <person name="Martin J."/>
            <person name="Lipzen A."/>
            <person name="Blum P."/>
        </authorList>
    </citation>
    <scope>NUCLEOTIDE SEQUENCE [LARGE SCALE GENOMIC DNA]</scope>
    <source>
        <strain evidence="3 6">ARS120-1</strain>
        <strain evidence="4 5">ARS120-2</strain>
        <strain evidence="1 8">ARS50-1</strain>
        <strain evidence="2 7">ARS50-2</strain>
    </source>
</reference>
<dbReference type="Proteomes" id="UP000062398">
    <property type="component" value="Chromosome"/>
</dbReference>
<evidence type="ECO:0000313" key="6">
    <source>
        <dbReference type="Proteomes" id="UP000062398"/>
    </source>
</evidence>
<evidence type="ECO:0000313" key="7">
    <source>
        <dbReference type="Proteomes" id="UP000062475"/>
    </source>
</evidence>
<evidence type="ECO:0000313" key="5">
    <source>
        <dbReference type="Proteomes" id="UP000061362"/>
    </source>
</evidence>
<dbReference type="Proteomes" id="UP000062475">
    <property type="component" value="Chromosome"/>
</dbReference>
<dbReference type="Proteomes" id="UP000061362">
    <property type="component" value="Chromosome"/>
</dbReference>
<gene>
    <name evidence="1" type="ORF">MsedA_1932</name>
    <name evidence="2" type="ORF">MsedB_1934</name>
    <name evidence="3" type="ORF">MsedC_1932</name>
    <name evidence="4" type="ORF">MsedD_1933</name>
</gene>
<dbReference type="EMBL" id="CP012175">
    <property type="protein sequence ID" value="AKV81576.1"/>
    <property type="molecule type" value="Genomic_DNA"/>
</dbReference>
<dbReference type="GeneID" id="97613010"/>
<proteinExistence type="predicted"/>
<dbReference type="RefSeq" id="WP_048060160.1">
    <property type="nucleotide sequence ID" value="NZ_CP008822.1"/>
</dbReference>
<dbReference type="Proteomes" id="UP000068832">
    <property type="component" value="Chromosome"/>
</dbReference>
<organism evidence="2 7">
    <name type="scientific">Metallosphaera sedula</name>
    <dbReference type="NCBI Taxonomy" id="43687"/>
    <lineage>
        <taxon>Archaea</taxon>
        <taxon>Thermoproteota</taxon>
        <taxon>Thermoprotei</taxon>
        <taxon>Sulfolobales</taxon>
        <taxon>Sulfolobaceae</taxon>
        <taxon>Metallosphaera</taxon>
    </lineage>
</organism>
<evidence type="ECO:0000313" key="2">
    <source>
        <dbReference type="EMBL" id="AKV77079.1"/>
    </source>
</evidence>
<dbReference type="EMBL" id="CP012172">
    <property type="protein sequence ID" value="AKV74843.1"/>
    <property type="molecule type" value="Genomic_DNA"/>
</dbReference>